<dbReference type="RefSeq" id="XP_026624585.1">
    <property type="nucleotide sequence ID" value="XM_026766928.1"/>
</dbReference>
<protein>
    <submittedName>
        <fullName evidence="3">Uncharacterized protein</fullName>
    </submittedName>
</protein>
<reference evidence="3 4" key="1">
    <citation type="submission" date="2018-07" db="EMBL/GenBank/DDBJ databases">
        <title>The genomes of Aspergillus section Nigri reveals drivers in fungal speciation.</title>
        <authorList>
            <consortium name="DOE Joint Genome Institute"/>
            <person name="Vesth T.C."/>
            <person name="Nybo J."/>
            <person name="Theobald S."/>
            <person name="Brandl J."/>
            <person name="Frisvad J.C."/>
            <person name="Nielsen K.F."/>
            <person name="Lyhne E.K."/>
            <person name="Kogle M.E."/>
            <person name="Kuo A."/>
            <person name="Riley R."/>
            <person name="Clum A."/>
            <person name="Nolan M."/>
            <person name="Lipzen A."/>
            <person name="Salamov A."/>
            <person name="Henrissat B."/>
            <person name="Wiebenga A."/>
            <person name="De vries R.P."/>
            <person name="Grigoriev I.V."/>
            <person name="Mortensen U.H."/>
            <person name="Andersen M.R."/>
            <person name="Baker S.E."/>
        </authorList>
    </citation>
    <scope>NUCLEOTIDE SEQUENCE [LARGE SCALE GENOMIC DNA]</scope>
    <source>
        <strain evidence="3 4">CBS 139.54b</strain>
    </source>
</reference>
<evidence type="ECO:0000256" key="2">
    <source>
        <dbReference type="SAM" id="Phobius"/>
    </source>
</evidence>
<proteinExistence type="predicted"/>
<accession>A0A3F3PXD0</accession>
<keyword evidence="2" id="KW-0472">Membrane</keyword>
<evidence type="ECO:0000313" key="4">
    <source>
        <dbReference type="Proteomes" id="UP000253729"/>
    </source>
</evidence>
<gene>
    <name evidence="3" type="ORF">BDQ94DRAFT_146984</name>
</gene>
<dbReference type="GeneID" id="38135284"/>
<dbReference type="AlphaFoldDB" id="A0A3F3PXD0"/>
<keyword evidence="4" id="KW-1185">Reference proteome</keyword>
<organism evidence="3 4">
    <name type="scientific">Aspergillus welwitschiae</name>
    <dbReference type="NCBI Taxonomy" id="1341132"/>
    <lineage>
        <taxon>Eukaryota</taxon>
        <taxon>Fungi</taxon>
        <taxon>Dikarya</taxon>
        <taxon>Ascomycota</taxon>
        <taxon>Pezizomycotina</taxon>
        <taxon>Eurotiomycetes</taxon>
        <taxon>Eurotiomycetidae</taxon>
        <taxon>Eurotiales</taxon>
        <taxon>Aspergillaceae</taxon>
        <taxon>Aspergillus</taxon>
        <taxon>Aspergillus subgen. Circumdati</taxon>
    </lineage>
</organism>
<dbReference type="Proteomes" id="UP000253729">
    <property type="component" value="Unassembled WGS sequence"/>
</dbReference>
<keyword evidence="2" id="KW-1133">Transmembrane helix</keyword>
<name>A0A3F3PXD0_9EURO</name>
<dbReference type="EMBL" id="KZ852054">
    <property type="protein sequence ID" value="RDH31563.1"/>
    <property type="molecule type" value="Genomic_DNA"/>
</dbReference>
<evidence type="ECO:0000256" key="1">
    <source>
        <dbReference type="SAM" id="MobiDB-lite"/>
    </source>
</evidence>
<feature type="transmembrane region" description="Helical" evidence="2">
    <location>
        <begin position="6"/>
        <end position="29"/>
    </location>
</feature>
<keyword evidence="2" id="KW-0812">Transmembrane</keyword>
<feature type="region of interest" description="Disordered" evidence="1">
    <location>
        <begin position="32"/>
        <end position="61"/>
    </location>
</feature>
<evidence type="ECO:0000313" key="3">
    <source>
        <dbReference type="EMBL" id="RDH31563.1"/>
    </source>
</evidence>
<sequence length="61" mass="7222">MLFDLTNIFFFFLPFFFLSSHYFLFSPFFKGKGQQDKKRIKSPKKYQAPPKGGTGTKPERH</sequence>